<dbReference type="Proteomes" id="UP000805704">
    <property type="component" value="Chromosome 24"/>
</dbReference>
<accession>A0ACB7ERU5</accession>
<gene>
    <name evidence="1" type="ORF">GBF38_016643</name>
</gene>
<protein>
    <submittedName>
        <fullName evidence="1">Uncharacterized protein</fullName>
    </submittedName>
</protein>
<dbReference type="EMBL" id="CM024812">
    <property type="protein sequence ID" value="KAG8004766.1"/>
    <property type="molecule type" value="Genomic_DNA"/>
</dbReference>
<sequence>MKPLRDAHECTMKPPTRFTKRRKRHDVTLIWCHYRSYNYSTRGSNHREAEEDTIFSWEMVLLNMIEDKVTELRFEDLLIFVTGADEVPALGFPRKPRIDFYEQEAGRRRLPYASTCAMCLYLPRGITEEDKLHEMLFQATRDSLGFGKV</sequence>
<evidence type="ECO:0000313" key="1">
    <source>
        <dbReference type="EMBL" id="KAG8004766.1"/>
    </source>
</evidence>
<comment type="caution">
    <text evidence="1">The sequence shown here is derived from an EMBL/GenBank/DDBJ whole genome shotgun (WGS) entry which is preliminary data.</text>
</comment>
<reference evidence="1" key="1">
    <citation type="submission" date="2020-04" db="EMBL/GenBank/DDBJ databases">
        <title>A chromosome-scale assembly and high-density genetic map of the yellow drum (Nibea albiflora) genome.</title>
        <authorList>
            <person name="Xu D."/>
            <person name="Zhang W."/>
            <person name="Chen R."/>
            <person name="Tan P."/>
            <person name="Wang L."/>
            <person name="Song H."/>
            <person name="Tian L."/>
            <person name="Zhu Q."/>
            <person name="Wang B."/>
        </authorList>
    </citation>
    <scope>NUCLEOTIDE SEQUENCE</scope>
    <source>
        <strain evidence="1">ZJHYS-2018</strain>
    </source>
</reference>
<evidence type="ECO:0000313" key="2">
    <source>
        <dbReference type="Proteomes" id="UP000805704"/>
    </source>
</evidence>
<keyword evidence="2" id="KW-1185">Reference proteome</keyword>
<proteinExistence type="predicted"/>
<organism evidence="1 2">
    <name type="scientific">Nibea albiflora</name>
    <name type="common">Yellow drum</name>
    <name type="synonym">Corvina albiflora</name>
    <dbReference type="NCBI Taxonomy" id="240163"/>
    <lineage>
        <taxon>Eukaryota</taxon>
        <taxon>Metazoa</taxon>
        <taxon>Chordata</taxon>
        <taxon>Craniata</taxon>
        <taxon>Vertebrata</taxon>
        <taxon>Euteleostomi</taxon>
        <taxon>Actinopterygii</taxon>
        <taxon>Neopterygii</taxon>
        <taxon>Teleostei</taxon>
        <taxon>Neoteleostei</taxon>
        <taxon>Acanthomorphata</taxon>
        <taxon>Eupercaria</taxon>
        <taxon>Sciaenidae</taxon>
        <taxon>Nibea</taxon>
    </lineage>
</organism>
<name>A0ACB7ERU5_NIBAL</name>